<evidence type="ECO:0000313" key="1">
    <source>
        <dbReference type="EMBL" id="PKU80919.1"/>
    </source>
</evidence>
<reference evidence="1 2" key="2">
    <citation type="journal article" date="2017" name="Nature">
        <title>The Apostasia genome and the evolution of orchids.</title>
        <authorList>
            <person name="Zhang G.Q."/>
            <person name="Liu K.W."/>
            <person name="Li Z."/>
            <person name="Lohaus R."/>
            <person name="Hsiao Y.Y."/>
            <person name="Niu S.C."/>
            <person name="Wang J.Y."/>
            <person name="Lin Y.C."/>
            <person name="Xu Q."/>
            <person name="Chen L.J."/>
            <person name="Yoshida K."/>
            <person name="Fujiwara S."/>
            <person name="Wang Z.W."/>
            <person name="Zhang Y.Q."/>
            <person name="Mitsuda N."/>
            <person name="Wang M."/>
            <person name="Liu G.H."/>
            <person name="Pecoraro L."/>
            <person name="Huang H.X."/>
            <person name="Xiao X.J."/>
            <person name="Lin M."/>
            <person name="Wu X.Y."/>
            <person name="Wu W.L."/>
            <person name="Chen Y.Y."/>
            <person name="Chang S.B."/>
            <person name="Sakamoto S."/>
            <person name="Ohme-Takagi M."/>
            <person name="Yagi M."/>
            <person name="Zeng S.J."/>
            <person name="Shen C.Y."/>
            <person name="Yeh C.M."/>
            <person name="Luo Y.B."/>
            <person name="Tsai W.C."/>
            <person name="Van de Peer Y."/>
            <person name="Liu Z.J."/>
        </authorList>
    </citation>
    <scope>NUCLEOTIDE SEQUENCE [LARGE SCALE GENOMIC DNA]</scope>
    <source>
        <tissue evidence="1">The whole plant</tissue>
    </source>
</reference>
<sequence>MLVWSVGPWSIGDWGQKDRCLAIEVGRTIIGRKPWSERSLSSDGCRNDRSNRDVLWASGGGPAELRASGGGSVEVRALDGGTA</sequence>
<name>A0A2I0WZ30_9ASPA</name>
<reference evidence="1 2" key="1">
    <citation type="journal article" date="2016" name="Sci. Rep.">
        <title>The Dendrobium catenatum Lindl. genome sequence provides insights into polysaccharide synthase, floral development and adaptive evolution.</title>
        <authorList>
            <person name="Zhang G.Q."/>
            <person name="Xu Q."/>
            <person name="Bian C."/>
            <person name="Tsai W.C."/>
            <person name="Yeh C.M."/>
            <person name="Liu K.W."/>
            <person name="Yoshida K."/>
            <person name="Zhang L.S."/>
            <person name="Chang S.B."/>
            <person name="Chen F."/>
            <person name="Shi Y."/>
            <person name="Su Y.Y."/>
            <person name="Zhang Y.Q."/>
            <person name="Chen L.J."/>
            <person name="Yin Y."/>
            <person name="Lin M."/>
            <person name="Huang H."/>
            <person name="Deng H."/>
            <person name="Wang Z.W."/>
            <person name="Zhu S.L."/>
            <person name="Zhao X."/>
            <person name="Deng C."/>
            <person name="Niu S.C."/>
            <person name="Huang J."/>
            <person name="Wang M."/>
            <person name="Liu G.H."/>
            <person name="Yang H.J."/>
            <person name="Xiao X.J."/>
            <person name="Hsiao Y.Y."/>
            <person name="Wu W.L."/>
            <person name="Chen Y.Y."/>
            <person name="Mitsuda N."/>
            <person name="Ohme-Takagi M."/>
            <person name="Luo Y.B."/>
            <person name="Van de Peer Y."/>
            <person name="Liu Z.J."/>
        </authorList>
    </citation>
    <scope>NUCLEOTIDE SEQUENCE [LARGE SCALE GENOMIC DNA]</scope>
    <source>
        <tissue evidence="1">The whole plant</tissue>
    </source>
</reference>
<dbReference type="Proteomes" id="UP000233837">
    <property type="component" value="Unassembled WGS sequence"/>
</dbReference>
<gene>
    <name evidence="1" type="ORF">MA16_Dca025503</name>
</gene>
<dbReference type="AlphaFoldDB" id="A0A2I0WZ30"/>
<keyword evidence="2" id="KW-1185">Reference proteome</keyword>
<protein>
    <submittedName>
        <fullName evidence="1">Uncharacterized protein</fullName>
    </submittedName>
</protein>
<evidence type="ECO:0000313" key="2">
    <source>
        <dbReference type="Proteomes" id="UP000233837"/>
    </source>
</evidence>
<dbReference type="EMBL" id="KZ502307">
    <property type="protein sequence ID" value="PKU80919.1"/>
    <property type="molecule type" value="Genomic_DNA"/>
</dbReference>
<accession>A0A2I0WZ30</accession>
<proteinExistence type="predicted"/>
<organism evidence="1 2">
    <name type="scientific">Dendrobium catenatum</name>
    <dbReference type="NCBI Taxonomy" id="906689"/>
    <lineage>
        <taxon>Eukaryota</taxon>
        <taxon>Viridiplantae</taxon>
        <taxon>Streptophyta</taxon>
        <taxon>Embryophyta</taxon>
        <taxon>Tracheophyta</taxon>
        <taxon>Spermatophyta</taxon>
        <taxon>Magnoliopsida</taxon>
        <taxon>Liliopsida</taxon>
        <taxon>Asparagales</taxon>
        <taxon>Orchidaceae</taxon>
        <taxon>Epidendroideae</taxon>
        <taxon>Malaxideae</taxon>
        <taxon>Dendrobiinae</taxon>
        <taxon>Dendrobium</taxon>
    </lineage>
</organism>